<dbReference type="InterPro" id="IPR018490">
    <property type="entry name" value="cNMP-bd_dom_sf"/>
</dbReference>
<dbReference type="PANTHER" id="PTHR24567">
    <property type="entry name" value="CRP FAMILY TRANSCRIPTIONAL REGULATORY PROTEIN"/>
    <property type="match status" value="1"/>
</dbReference>
<dbReference type="InterPro" id="IPR050397">
    <property type="entry name" value="Env_Response_Regulators"/>
</dbReference>
<name>A0A2R5FDN9_NOSCO</name>
<protein>
    <submittedName>
        <fullName evidence="5">Crp/Fnr family transcriptional regulator</fullName>
    </submittedName>
</protein>
<evidence type="ECO:0000313" key="6">
    <source>
        <dbReference type="Proteomes" id="UP000245124"/>
    </source>
</evidence>
<dbReference type="GO" id="GO:0005829">
    <property type="term" value="C:cytosol"/>
    <property type="evidence" value="ECO:0007669"/>
    <property type="project" value="TreeGrafter"/>
</dbReference>
<proteinExistence type="predicted"/>
<dbReference type="InterPro" id="IPR014710">
    <property type="entry name" value="RmlC-like_jellyroll"/>
</dbReference>
<evidence type="ECO:0000256" key="1">
    <source>
        <dbReference type="ARBA" id="ARBA00023015"/>
    </source>
</evidence>
<evidence type="ECO:0000259" key="4">
    <source>
        <dbReference type="SMART" id="SM00100"/>
    </source>
</evidence>
<dbReference type="Gene3D" id="2.60.120.10">
    <property type="entry name" value="Jelly Rolls"/>
    <property type="match status" value="1"/>
</dbReference>
<dbReference type="GO" id="GO:0003700">
    <property type="term" value="F:DNA-binding transcription factor activity"/>
    <property type="evidence" value="ECO:0007669"/>
    <property type="project" value="TreeGrafter"/>
</dbReference>
<evidence type="ECO:0000256" key="3">
    <source>
        <dbReference type="ARBA" id="ARBA00023163"/>
    </source>
</evidence>
<keyword evidence="3" id="KW-0804">Transcription</keyword>
<dbReference type="InterPro" id="IPR000595">
    <property type="entry name" value="cNMP-bd_dom"/>
</dbReference>
<dbReference type="InterPro" id="IPR036390">
    <property type="entry name" value="WH_DNA-bd_sf"/>
</dbReference>
<dbReference type="AlphaFoldDB" id="A0A2R5FDN9"/>
<dbReference type="Pfam" id="PF13545">
    <property type="entry name" value="HTH_Crp_2"/>
    <property type="match status" value="1"/>
</dbReference>
<dbReference type="GO" id="GO:0003677">
    <property type="term" value="F:DNA binding"/>
    <property type="evidence" value="ECO:0007669"/>
    <property type="project" value="UniProtKB-KW"/>
</dbReference>
<keyword evidence="6" id="KW-1185">Reference proteome</keyword>
<evidence type="ECO:0000256" key="2">
    <source>
        <dbReference type="ARBA" id="ARBA00023125"/>
    </source>
</evidence>
<dbReference type="EMBL" id="BDUD01000001">
    <property type="protein sequence ID" value="GBG16492.1"/>
    <property type="molecule type" value="Genomic_DNA"/>
</dbReference>
<dbReference type="Proteomes" id="UP000245124">
    <property type="component" value="Unassembled WGS sequence"/>
</dbReference>
<evidence type="ECO:0000313" key="5">
    <source>
        <dbReference type="EMBL" id="GBG16492.1"/>
    </source>
</evidence>
<dbReference type="SMART" id="SM00100">
    <property type="entry name" value="cNMP"/>
    <property type="match status" value="1"/>
</dbReference>
<keyword evidence="2" id="KW-0238">DNA-binding</keyword>
<dbReference type="InterPro" id="IPR012318">
    <property type="entry name" value="HTH_CRP"/>
</dbReference>
<feature type="domain" description="Cyclic nucleotide-binding" evidence="4">
    <location>
        <begin position="15"/>
        <end position="143"/>
    </location>
</feature>
<gene>
    <name evidence="5" type="ORF">NIES4072_01380</name>
</gene>
<dbReference type="RefSeq" id="WP_109006853.1">
    <property type="nucleotide sequence ID" value="NZ_BDUD01000001.1"/>
</dbReference>
<organism evidence="5 6">
    <name type="scientific">Nostoc commune NIES-4072</name>
    <dbReference type="NCBI Taxonomy" id="2005467"/>
    <lineage>
        <taxon>Bacteria</taxon>
        <taxon>Bacillati</taxon>
        <taxon>Cyanobacteriota</taxon>
        <taxon>Cyanophyceae</taxon>
        <taxon>Nostocales</taxon>
        <taxon>Nostocaceae</taxon>
        <taxon>Nostoc</taxon>
    </lineage>
</organism>
<accession>A0A2R5FDN9</accession>
<keyword evidence="1" id="KW-0805">Transcription regulation</keyword>
<dbReference type="OrthoDB" id="8969464at2"/>
<reference evidence="5 6" key="1">
    <citation type="submission" date="2017-06" db="EMBL/GenBank/DDBJ databases">
        <title>Genome sequencing of cyanobaciteial culture collection at National Institute for Environmental Studies (NIES).</title>
        <authorList>
            <person name="Hirose Y."/>
            <person name="Shimura Y."/>
            <person name="Fujisawa T."/>
            <person name="Nakamura Y."/>
            <person name="Kawachi M."/>
        </authorList>
    </citation>
    <scope>NUCLEOTIDE SEQUENCE [LARGE SCALE GENOMIC DNA]</scope>
    <source>
        <strain evidence="5 6">NIES-4072</strain>
    </source>
</reference>
<comment type="caution">
    <text evidence="5">The sequence shown here is derived from an EMBL/GenBank/DDBJ whole genome shotgun (WGS) entry which is preliminary data.</text>
</comment>
<dbReference type="SUPFAM" id="SSF46785">
    <property type="entry name" value="Winged helix' DNA-binding domain"/>
    <property type="match status" value="1"/>
</dbReference>
<dbReference type="SUPFAM" id="SSF51206">
    <property type="entry name" value="cAMP-binding domain-like"/>
    <property type="match status" value="1"/>
</dbReference>
<sequence>MSLDENIFQQPLNKLLAALPASDYQRLLPHLKLVSLEVPQILSQAGEPIAQVYFPHNSMVSIVATMEDGSTAEVGIVSSEGMIGIPVILGNKITTTTSFVQISGAAMQMNADVLKAEFNRGGAIQTLLLSYIQAIYSELAQGAACNRLHTLDERLARWLLTVSDRVGSEDFFLTQEFISQMLGVRRSGVTVAASTLSRAGMISYHRGHINILNRENLSATSCECYRVIQNEFARLLGFLPSNRAEKFF</sequence>
<dbReference type="PANTHER" id="PTHR24567:SF74">
    <property type="entry name" value="HTH-TYPE TRANSCRIPTIONAL REGULATOR ARCR"/>
    <property type="match status" value="1"/>
</dbReference>